<evidence type="ECO:0000313" key="9">
    <source>
        <dbReference type="WBParaSite" id="TCNE_0000684201-mRNA-1"/>
    </source>
</evidence>
<reference evidence="7 8" key="2">
    <citation type="submission" date="2018-11" db="EMBL/GenBank/DDBJ databases">
        <authorList>
            <consortium name="Pathogen Informatics"/>
        </authorList>
    </citation>
    <scope>NUCLEOTIDE SEQUENCE [LARGE SCALE GENOMIC DNA]</scope>
</reference>
<dbReference type="Proteomes" id="UP000050794">
    <property type="component" value="Unassembled WGS sequence"/>
</dbReference>
<gene>
    <name evidence="7" type="ORF">TCNE_LOCUS6842</name>
</gene>
<feature type="transmembrane region" description="Helical" evidence="6">
    <location>
        <begin position="164"/>
        <end position="183"/>
    </location>
</feature>
<organism evidence="8 9">
    <name type="scientific">Toxocara canis</name>
    <name type="common">Canine roundworm</name>
    <dbReference type="NCBI Taxonomy" id="6265"/>
    <lineage>
        <taxon>Eukaryota</taxon>
        <taxon>Metazoa</taxon>
        <taxon>Ecdysozoa</taxon>
        <taxon>Nematoda</taxon>
        <taxon>Chromadorea</taxon>
        <taxon>Rhabditida</taxon>
        <taxon>Spirurina</taxon>
        <taxon>Ascaridomorpha</taxon>
        <taxon>Ascaridoidea</taxon>
        <taxon>Toxocaridae</taxon>
        <taxon>Toxocara</taxon>
    </lineage>
</organism>
<dbReference type="PANTHER" id="PTHR10981">
    <property type="entry name" value="BATTENIN"/>
    <property type="match status" value="1"/>
</dbReference>
<feature type="transmembrane region" description="Helical" evidence="6">
    <location>
        <begin position="195"/>
        <end position="215"/>
    </location>
</feature>
<dbReference type="InterPro" id="IPR003492">
    <property type="entry name" value="Battenin_disease_Cln3"/>
</dbReference>
<comment type="subcellular location">
    <subcellularLocation>
        <location evidence="1">Endomembrane system</location>
        <topology evidence="1">Multi-pass membrane protein</topology>
    </subcellularLocation>
    <subcellularLocation>
        <location evidence="6">Lysosome membrane</location>
        <topology evidence="6">Multi-pass membrane protein</topology>
    </subcellularLocation>
</comment>
<dbReference type="GO" id="GO:0005765">
    <property type="term" value="C:lysosomal membrane"/>
    <property type="evidence" value="ECO:0007669"/>
    <property type="project" value="UniProtKB-SubCell"/>
</dbReference>
<evidence type="ECO:0000256" key="5">
    <source>
        <dbReference type="ARBA" id="ARBA00023136"/>
    </source>
</evidence>
<dbReference type="Pfam" id="PF02487">
    <property type="entry name" value="CLN3"/>
    <property type="match status" value="1"/>
</dbReference>
<comment type="similarity">
    <text evidence="2 6">Belongs to the battenin family.</text>
</comment>
<keyword evidence="3 6" id="KW-0812">Transmembrane</keyword>
<reference evidence="9" key="1">
    <citation type="submission" date="2016-06" db="UniProtKB">
        <authorList>
            <consortium name="WormBaseParasite"/>
        </authorList>
    </citation>
    <scope>IDENTIFICATION</scope>
</reference>
<dbReference type="PRINTS" id="PR01315">
    <property type="entry name" value="BATTENIN"/>
</dbReference>
<dbReference type="SUPFAM" id="SSF103473">
    <property type="entry name" value="MFS general substrate transporter"/>
    <property type="match status" value="1"/>
</dbReference>
<evidence type="ECO:0000256" key="2">
    <source>
        <dbReference type="ARBA" id="ARBA00007467"/>
    </source>
</evidence>
<dbReference type="InterPro" id="IPR018460">
    <property type="entry name" value="Battenin_disease_Cln3_subgr"/>
</dbReference>
<keyword evidence="8" id="KW-1185">Reference proteome</keyword>
<keyword evidence="6" id="KW-0458">Lysosome</keyword>
<proteinExistence type="inferred from homology"/>
<dbReference type="WBParaSite" id="TCNE_0000684201-mRNA-1">
    <property type="protein sequence ID" value="TCNE_0000684201-mRNA-1"/>
    <property type="gene ID" value="TCNE_0000684201"/>
</dbReference>
<dbReference type="PIRSF" id="PIRSF015974">
    <property type="entry name" value="CLN3_BTN1"/>
    <property type="match status" value="1"/>
</dbReference>
<dbReference type="AlphaFoldDB" id="A0A183UEC2"/>
<accession>A0A183UEC2</accession>
<feature type="transmembrane region" description="Helical" evidence="6">
    <location>
        <begin position="412"/>
        <end position="435"/>
    </location>
</feature>
<evidence type="ECO:0000256" key="3">
    <source>
        <dbReference type="ARBA" id="ARBA00022692"/>
    </source>
</evidence>
<dbReference type="PANTHER" id="PTHR10981:SF8">
    <property type="entry name" value="BATTENIN"/>
    <property type="match status" value="1"/>
</dbReference>
<dbReference type="EMBL" id="UYWY01019565">
    <property type="protein sequence ID" value="VDM38163.1"/>
    <property type="molecule type" value="Genomic_DNA"/>
</dbReference>
<feature type="transmembrane region" description="Helical" evidence="6">
    <location>
        <begin position="12"/>
        <end position="32"/>
    </location>
</feature>
<dbReference type="GO" id="GO:0012505">
    <property type="term" value="C:endomembrane system"/>
    <property type="evidence" value="ECO:0007669"/>
    <property type="project" value="UniProtKB-SubCell"/>
</dbReference>
<keyword evidence="4 6" id="KW-1133">Transmembrane helix</keyword>
<evidence type="ECO:0000313" key="8">
    <source>
        <dbReference type="Proteomes" id="UP000050794"/>
    </source>
</evidence>
<feature type="transmembrane region" description="Helical" evidence="6">
    <location>
        <begin position="385"/>
        <end position="406"/>
    </location>
</feature>
<evidence type="ECO:0000256" key="6">
    <source>
        <dbReference type="RuleBase" id="RU361113"/>
    </source>
</evidence>
<evidence type="ECO:0000256" key="4">
    <source>
        <dbReference type="ARBA" id="ARBA00022989"/>
    </source>
</evidence>
<keyword evidence="5 6" id="KW-0472">Membrane</keyword>
<dbReference type="InterPro" id="IPR036259">
    <property type="entry name" value="MFS_trans_sf"/>
</dbReference>
<dbReference type="GO" id="GO:0007040">
    <property type="term" value="P:lysosome organization"/>
    <property type="evidence" value="ECO:0007669"/>
    <property type="project" value="TreeGrafter"/>
</dbReference>
<sequence length="487" mass="54344">MEDRWINVRALIAFWIMGLCNNYAYVIMLSAAEDILSNQEHLNKTTTEKGCETTLTSRHCTSMSTGTVLLADILPTLIVKMTFPLFMQRIPFGLVFFLLLPIRHFIVCLLQAMSFLLVAFSVSIPMSLLGVVFASLGSGLGEITYLSLTPFFGRALMNRNTISTWSSGTGGAGIIGALSYAGLTEPKLANLSPKTTLLVMLVVPAIFAATYWFLLSVPDSVYQVKLFDPRTWIVPKSHLKPRKSVVRDTMAVTDAKTSDGWKTESCADSKEEKENGKKKCSVDDKEEEVKRVRGYSLAVRDGTLKQRQLNFSEKFLIVIPLLKYMVPLMLVYLGEYLINQGIVQLIIFDCAHSFGFSRSSQYRWYQVLYQAGVFISRSSINLIRLPYFVLVLLPILQLMNAVLFFVDSLYFFIPHIGIIFALILFEGLFGGSAYVNTFDHIHNFAAPDVREYSLSVGSLGDSIGIVIAGFTAIPLHNYVCGTPFPSH</sequence>
<name>A0A183UEC2_TOXCA</name>
<evidence type="ECO:0000256" key="1">
    <source>
        <dbReference type="ARBA" id="ARBA00004127"/>
    </source>
</evidence>
<protein>
    <recommendedName>
        <fullName evidence="6">Battenin</fullName>
    </recommendedName>
</protein>
<feature type="transmembrane region" description="Helical" evidence="6">
    <location>
        <begin position="94"/>
        <end position="122"/>
    </location>
</feature>
<dbReference type="GO" id="GO:0051453">
    <property type="term" value="P:regulation of intracellular pH"/>
    <property type="evidence" value="ECO:0007669"/>
    <property type="project" value="TreeGrafter"/>
</dbReference>
<feature type="transmembrane region" description="Helical" evidence="6">
    <location>
        <begin position="315"/>
        <end position="332"/>
    </location>
</feature>
<evidence type="ECO:0000313" key="7">
    <source>
        <dbReference type="EMBL" id="VDM38163.1"/>
    </source>
</evidence>